<organism evidence="7">
    <name type="scientific">freshwater metagenome</name>
    <dbReference type="NCBI Taxonomy" id="449393"/>
    <lineage>
        <taxon>unclassified sequences</taxon>
        <taxon>metagenomes</taxon>
        <taxon>ecological metagenomes</taxon>
    </lineage>
</organism>
<protein>
    <submittedName>
        <fullName evidence="7">Unannotated protein</fullName>
    </submittedName>
</protein>
<reference evidence="7" key="1">
    <citation type="submission" date="2020-05" db="EMBL/GenBank/DDBJ databases">
        <authorList>
            <person name="Chiriac C."/>
            <person name="Salcher M."/>
            <person name="Ghai R."/>
            <person name="Kavagutti S V."/>
        </authorList>
    </citation>
    <scope>NUCLEOTIDE SEQUENCE</scope>
</reference>
<keyword evidence="1" id="KW-0472">Membrane</keyword>
<dbReference type="EMBL" id="CAEZSY010000018">
    <property type="protein sequence ID" value="CAB4549850.1"/>
    <property type="molecule type" value="Genomic_DNA"/>
</dbReference>
<feature type="transmembrane region" description="Helical" evidence="1">
    <location>
        <begin position="12"/>
        <end position="30"/>
    </location>
</feature>
<evidence type="ECO:0000313" key="6">
    <source>
        <dbReference type="EMBL" id="CAB4695462.1"/>
    </source>
</evidence>
<evidence type="ECO:0000313" key="2">
    <source>
        <dbReference type="EMBL" id="CAB4334842.1"/>
    </source>
</evidence>
<keyword evidence="1" id="KW-1133">Transmembrane helix</keyword>
<evidence type="ECO:0000313" key="3">
    <source>
        <dbReference type="EMBL" id="CAB4549850.1"/>
    </source>
</evidence>
<evidence type="ECO:0000313" key="9">
    <source>
        <dbReference type="EMBL" id="CAB4970452.1"/>
    </source>
</evidence>
<dbReference type="EMBL" id="CAEZWN010000040">
    <property type="protein sequence ID" value="CAB4654489.1"/>
    <property type="molecule type" value="Genomic_DNA"/>
</dbReference>
<dbReference type="EMBL" id="CAFBJG010000001">
    <property type="protein sequence ID" value="CAB4846836.1"/>
    <property type="molecule type" value="Genomic_DNA"/>
</dbReference>
<proteinExistence type="predicted"/>
<evidence type="ECO:0000313" key="4">
    <source>
        <dbReference type="EMBL" id="CAB4615381.1"/>
    </source>
</evidence>
<keyword evidence="1" id="KW-0812">Transmembrane</keyword>
<name>A0A6J6YEG0_9ZZZZ</name>
<dbReference type="EMBL" id="CAEZXU010000022">
    <property type="protein sequence ID" value="CAB4695462.1"/>
    <property type="molecule type" value="Genomic_DNA"/>
</dbReference>
<dbReference type="EMBL" id="CAFAAW010000017">
    <property type="protein sequence ID" value="CAB4805908.1"/>
    <property type="molecule type" value="Genomic_DNA"/>
</dbReference>
<dbReference type="EMBL" id="CAFBOH010000002">
    <property type="protein sequence ID" value="CAB4970452.1"/>
    <property type="molecule type" value="Genomic_DNA"/>
</dbReference>
<evidence type="ECO:0000313" key="8">
    <source>
        <dbReference type="EMBL" id="CAB4846836.1"/>
    </source>
</evidence>
<dbReference type="AlphaFoldDB" id="A0A6J6YEG0"/>
<sequence length="60" mass="6956">MSSSAPALSALVWWLIPLVAVFSSIVYVVWVSKFQSKFDKETHRSMGKFQKFQNTFKDKK</sequence>
<accession>A0A6J6YEG0</accession>
<gene>
    <name evidence="3" type="ORF">UFOPK1509_00230</name>
    <name evidence="4" type="ORF">UFOPK1854_00810</name>
    <name evidence="5" type="ORF">UFOPK2252_00548</name>
    <name evidence="6" type="ORF">UFOPK2592_00453</name>
    <name evidence="7" type="ORF">UFOPK3120_00278</name>
    <name evidence="8" type="ORF">UFOPK3282_00013</name>
    <name evidence="9" type="ORF">UFOPK3935_00050</name>
    <name evidence="2" type="ORF">UFOPK4171_00281</name>
</gene>
<dbReference type="EMBL" id="CAESAM010000014">
    <property type="protein sequence ID" value="CAB4334842.1"/>
    <property type="molecule type" value="Genomic_DNA"/>
</dbReference>
<evidence type="ECO:0000256" key="1">
    <source>
        <dbReference type="SAM" id="Phobius"/>
    </source>
</evidence>
<evidence type="ECO:0000313" key="5">
    <source>
        <dbReference type="EMBL" id="CAB4654489.1"/>
    </source>
</evidence>
<dbReference type="EMBL" id="CAEZUT010000093">
    <property type="protein sequence ID" value="CAB4615381.1"/>
    <property type="molecule type" value="Genomic_DNA"/>
</dbReference>
<evidence type="ECO:0000313" key="7">
    <source>
        <dbReference type="EMBL" id="CAB4805908.1"/>
    </source>
</evidence>